<dbReference type="InterPro" id="IPR041624">
    <property type="entry name" value="RGI_lyase"/>
</dbReference>
<proteinExistence type="predicted"/>
<keyword evidence="4" id="KW-1185">Reference proteome</keyword>
<feature type="domain" description="Rhamnogalacturonan I lyase beta-sheet" evidence="1">
    <location>
        <begin position="1"/>
        <end position="79"/>
    </location>
</feature>
<evidence type="ECO:0000313" key="4">
    <source>
        <dbReference type="Proteomes" id="UP001523369"/>
    </source>
</evidence>
<dbReference type="Pfam" id="PF18370">
    <property type="entry name" value="RGI_lyase"/>
    <property type="match status" value="1"/>
</dbReference>
<evidence type="ECO:0000259" key="2">
    <source>
        <dbReference type="Pfam" id="PF21348"/>
    </source>
</evidence>
<dbReference type="PANTHER" id="PTHR43118:SF1">
    <property type="entry name" value="RHAMNOGALACTURONAN LYASE (EUROFUNG)"/>
    <property type="match status" value="1"/>
</dbReference>
<sequence>MEDLDRGLVSVRSGSNNLVSWRLLGTEAQGIGFNVYRAGTKLNSTPITASTNYLDPGAAANASYTVRAVVDGAEQGDSPASLSFANGDLDVRMQVPAGGTTPDGMAYTYSADDASIADADGDGRDEIMYGAAAIDDNGSLLWRSGLGHGDSLHVGDLIPSRAGLEVYRPSESTSQPTDAMLAARTGARIWTHASCGCDNGRGVAGDIYAGSAGAEAWSSSVDGLSNTSGQNVGRKPSSTNFLIRWDGDPVRELLDQTRIDKYGTGGDTRLLTASGVSSNNTTKATPALSGDLFGDWREEVVWRLSDSRAVSP</sequence>
<dbReference type="InterPro" id="IPR049366">
    <property type="entry name" value="RGL11_C"/>
</dbReference>
<dbReference type="Pfam" id="PF21348">
    <property type="entry name" value="RGL11_C"/>
    <property type="match status" value="1"/>
</dbReference>
<accession>A0ABT1DI74</accession>
<reference evidence="3 4" key="1">
    <citation type="submission" date="2022-06" db="EMBL/GenBank/DDBJ databases">
        <title>New Species of the Genus Actinoplanes, ActinopZanes ferrugineus.</title>
        <authorList>
            <person name="Ding P."/>
        </authorList>
    </citation>
    <scope>NUCLEOTIDE SEQUENCE [LARGE SCALE GENOMIC DNA]</scope>
    <source>
        <strain evidence="3 4">TRM88003</strain>
    </source>
</reference>
<dbReference type="InterPro" id="IPR034641">
    <property type="entry name" value="RGL11"/>
</dbReference>
<evidence type="ECO:0000259" key="1">
    <source>
        <dbReference type="Pfam" id="PF18370"/>
    </source>
</evidence>
<comment type="caution">
    <text evidence="3">The sequence shown here is derived from an EMBL/GenBank/DDBJ whole genome shotgun (WGS) entry which is preliminary data.</text>
</comment>
<dbReference type="Gene3D" id="2.60.40.10">
    <property type="entry name" value="Immunoglobulins"/>
    <property type="match status" value="1"/>
</dbReference>
<protein>
    <recommendedName>
        <fullName evidence="5">Rhamnogalacturonan I lyase beta-sheet domain-containing protein</fullName>
    </recommendedName>
</protein>
<evidence type="ECO:0008006" key="5">
    <source>
        <dbReference type="Google" id="ProtNLM"/>
    </source>
</evidence>
<feature type="domain" description="Rhamnogalacturonan lyase family 11 C-terminal" evidence="2">
    <location>
        <begin position="115"/>
        <end position="310"/>
    </location>
</feature>
<organism evidence="3 4">
    <name type="scientific">Paractinoplanes aksuensis</name>
    <dbReference type="NCBI Taxonomy" id="2939490"/>
    <lineage>
        <taxon>Bacteria</taxon>
        <taxon>Bacillati</taxon>
        <taxon>Actinomycetota</taxon>
        <taxon>Actinomycetes</taxon>
        <taxon>Micromonosporales</taxon>
        <taxon>Micromonosporaceae</taxon>
        <taxon>Paractinoplanes</taxon>
    </lineage>
</organism>
<dbReference type="RefSeq" id="WP_253236664.1">
    <property type="nucleotide sequence ID" value="NZ_JAMYJR010000006.1"/>
</dbReference>
<dbReference type="Proteomes" id="UP001523369">
    <property type="component" value="Unassembled WGS sequence"/>
</dbReference>
<dbReference type="PANTHER" id="PTHR43118">
    <property type="entry name" value="RHAMNOGALACTURONAN LYASE (EUROFUNG)"/>
    <property type="match status" value="1"/>
</dbReference>
<evidence type="ECO:0000313" key="3">
    <source>
        <dbReference type="EMBL" id="MCO8270528.1"/>
    </source>
</evidence>
<dbReference type="EMBL" id="JAMYJR010000006">
    <property type="protein sequence ID" value="MCO8270528.1"/>
    <property type="molecule type" value="Genomic_DNA"/>
</dbReference>
<dbReference type="InterPro" id="IPR013783">
    <property type="entry name" value="Ig-like_fold"/>
</dbReference>
<name>A0ABT1DI74_9ACTN</name>
<gene>
    <name evidence="3" type="ORF">M1L60_07950</name>
</gene>